<dbReference type="Pfam" id="PF00566">
    <property type="entry name" value="RabGAP-TBC"/>
    <property type="match status" value="1"/>
</dbReference>
<protein>
    <recommendedName>
        <fullName evidence="2">TBC1 domain family member 23</fullName>
    </recommendedName>
</protein>
<dbReference type="OMA" id="MQGLHEV"/>
<reference evidence="6 7" key="1">
    <citation type="submission" date="2016-02" db="EMBL/GenBank/DDBJ databases">
        <title>Genome analysis of coral dinoflagellate symbionts highlights evolutionary adaptations to a symbiotic lifestyle.</title>
        <authorList>
            <person name="Aranda M."/>
            <person name="Li Y."/>
            <person name="Liew Y.J."/>
            <person name="Baumgarten S."/>
            <person name="Simakov O."/>
            <person name="Wilson M."/>
            <person name="Piel J."/>
            <person name="Ashoor H."/>
            <person name="Bougouffa S."/>
            <person name="Bajic V.B."/>
            <person name="Ryu T."/>
            <person name="Ravasi T."/>
            <person name="Bayer T."/>
            <person name="Micklem G."/>
            <person name="Kim H."/>
            <person name="Bhak J."/>
            <person name="Lajeunesse T.C."/>
            <person name="Voolstra C.R."/>
        </authorList>
    </citation>
    <scope>NUCLEOTIDE SEQUENCE [LARGE SCALE GENOMIC DNA]</scope>
    <source>
        <strain evidence="6 7">CCMP2467</strain>
    </source>
</reference>
<evidence type="ECO:0000313" key="6">
    <source>
        <dbReference type="EMBL" id="OLP81537.1"/>
    </source>
</evidence>
<dbReference type="InterPro" id="IPR036873">
    <property type="entry name" value="Rhodanese-like_dom_sf"/>
</dbReference>
<dbReference type="InterPro" id="IPR039755">
    <property type="entry name" value="TBC1D23"/>
</dbReference>
<keyword evidence="7" id="KW-1185">Reference proteome</keyword>
<dbReference type="SMART" id="SM00164">
    <property type="entry name" value="TBC"/>
    <property type="match status" value="1"/>
</dbReference>
<comment type="subcellular location">
    <subcellularLocation>
        <location evidence="1">Golgi apparatus</location>
        <location evidence="1">trans-Golgi network</location>
    </subcellularLocation>
</comment>
<proteinExistence type="predicted"/>
<dbReference type="PANTHER" id="PTHR13297">
    <property type="entry name" value="TBC1 DOMAIN FAMILY MEMBER 23-RELATED"/>
    <property type="match status" value="1"/>
</dbReference>
<dbReference type="PROSITE" id="PS50086">
    <property type="entry name" value="TBC_RABGAP"/>
    <property type="match status" value="1"/>
</dbReference>
<evidence type="ECO:0000256" key="5">
    <source>
        <dbReference type="SAM" id="MobiDB-lite"/>
    </source>
</evidence>
<dbReference type="GO" id="GO:0005829">
    <property type="term" value="C:cytosol"/>
    <property type="evidence" value="ECO:0007669"/>
    <property type="project" value="GOC"/>
</dbReference>
<dbReference type="GO" id="GO:0042147">
    <property type="term" value="P:retrograde transport, endosome to Golgi"/>
    <property type="evidence" value="ECO:0007669"/>
    <property type="project" value="InterPro"/>
</dbReference>
<dbReference type="Proteomes" id="UP000186817">
    <property type="component" value="Unassembled WGS sequence"/>
</dbReference>
<comment type="caution">
    <text evidence="6">The sequence shown here is derived from an EMBL/GenBank/DDBJ whole genome shotgun (WGS) entry which is preliminary data.</text>
</comment>
<accession>A0A1Q9CFB5</accession>
<organism evidence="6 7">
    <name type="scientific">Symbiodinium microadriaticum</name>
    <name type="common">Dinoflagellate</name>
    <name type="synonym">Zooxanthella microadriatica</name>
    <dbReference type="NCBI Taxonomy" id="2951"/>
    <lineage>
        <taxon>Eukaryota</taxon>
        <taxon>Sar</taxon>
        <taxon>Alveolata</taxon>
        <taxon>Dinophyceae</taxon>
        <taxon>Suessiales</taxon>
        <taxon>Symbiodiniaceae</taxon>
        <taxon>Symbiodinium</taxon>
    </lineage>
</organism>
<dbReference type="AlphaFoldDB" id="A0A1Q9CFB5"/>
<dbReference type="SUPFAM" id="SSF52821">
    <property type="entry name" value="Rhodanese/Cell cycle control phosphatase"/>
    <property type="match status" value="1"/>
</dbReference>
<dbReference type="EMBL" id="LSRX01001271">
    <property type="protein sequence ID" value="OLP81537.1"/>
    <property type="molecule type" value="Genomic_DNA"/>
</dbReference>
<dbReference type="GO" id="GO:0005802">
    <property type="term" value="C:trans-Golgi network"/>
    <property type="evidence" value="ECO:0007669"/>
    <property type="project" value="TreeGrafter"/>
</dbReference>
<dbReference type="InterPro" id="IPR001763">
    <property type="entry name" value="Rhodanese-like_dom"/>
</dbReference>
<keyword evidence="3" id="KW-0217">Developmental protein</keyword>
<sequence length="798" mass="87322">MGRIEAVPKDPATKGSTPLFLVPLSGRAELATHVLWIRDVRAPRPFLPFPFHASVLDTDPGERPSHTGAVTRVNCKVNLVLSWHEQPVEVQEEQPGCQHVVSWMSPSLRAAIRCSELRVDLKGEARLLCPKVQGSDSTARASLDLPSPAPQMLTASFSEYVLPLHRGPSSFIYFCTGFLVGAAHHAVLADGARRYAMLAFERSALMASERTVSRAIFRLPWDDCGMGDSEKVHTAQEEEASTAEFARQCARTWPDLLCRGKPQEVAGITETVAVNEADAHTIKVDVLRTRGAHPAFSAPEMRERLQELLTEFCIAEGVRYMQGLHEVAAVFAYIEAAGGGFHSGKPQCPTTLECFQMFTQNFMPCFYDGEGFVILHITLLFFRQLLLYHLPHLHNQLEEAGVAPVVYATPWFITLFAYKTPLQVLLRLWHRYIRRGDPTFVPFLAVAVMELEKQAFLDAEEDDLNFAVDRTTITSVEKLQDVWTAAESLHAKTPKSFSFRMSRVIVQVREQLRKKGSGHPWADSVLARAEQERRLVVLAREVLAQFVRASDPALLDSVQAVPSGQLPSLRLLLLDVRPRAAYEAEHLPHALHFHPPSLQRLAQVSAGMNRPRAERLAAALSNAITEVGGLVGARKEAPEVKAADSSSDIGETAALGAEVFQELQAAASEAWGEGWISESESAHLAVLGGEADWDSSQLCKTDGGGVVAALFEALTGQVSLPRVSVVLGGAAALQREAEKRGVKLESSSAGSPWKSESAGYPGNVRGMLSGAFKSLRQRAQQAQQGIAQQIQPKSPDAT</sequence>
<gene>
    <name evidence="6" type="primary">TBC1D23</name>
    <name evidence="6" type="ORF">AK812_SmicGene37896</name>
</gene>
<dbReference type="Gene3D" id="3.40.250.10">
    <property type="entry name" value="Rhodanese-like domain"/>
    <property type="match status" value="1"/>
</dbReference>
<evidence type="ECO:0000256" key="3">
    <source>
        <dbReference type="ARBA" id="ARBA00022473"/>
    </source>
</evidence>
<feature type="region of interest" description="Disordered" evidence="5">
    <location>
        <begin position="775"/>
        <end position="798"/>
    </location>
</feature>
<dbReference type="InterPro" id="IPR035969">
    <property type="entry name" value="Rab-GAP_TBC_sf"/>
</dbReference>
<dbReference type="Gene3D" id="1.10.8.270">
    <property type="entry name" value="putative rabgap domain of human tbc1 domain family member 14 like domains"/>
    <property type="match status" value="1"/>
</dbReference>
<dbReference type="PROSITE" id="PS50206">
    <property type="entry name" value="RHODANESE_3"/>
    <property type="match status" value="1"/>
</dbReference>
<dbReference type="Gene3D" id="1.10.472.80">
    <property type="entry name" value="Ypt/Rab-GAP domain of gyp1p, domain 3"/>
    <property type="match status" value="1"/>
</dbReference>
<evidence type="ECO:0000256" key="1">
    <source>
        <dbReference type="ARBA" id="ARBA00004601"/>
    </source>
</evidence>
<evidence type="ECO:0000313" key="7">
    <source>
        <dbReference type="Proteomes" id="UP000186817"/>
    </source>
</evidence>
<dbReference type="OrthoDB" id="1668230at2759"/>
<dbReference type="PANTHER" id="PTHR13297:SF5">
    <property type="entry name" value="TBC1 DOMAIN FAMILY MEMBER 23"/>
    <property type="match status" value="1"/>
</dbReference>
<evidence type="ECO:0000256" key="2">
    <source>
        <dbReference type="ARBA" id="ARBA00014207"/>
    </source>
</evidence>
<name>A0A1Q9CFB5_SYMMI</name>
<dbReference type="SUPFAM" id="SSF47923">
    <property type="entry name" value="Ypt/Rab-GAP domain of gyp1p"/>
    <property type="match status" value="2"/>
</dbReference>
<feature type="compositionally biased region" description="Low complexity" evidence="5">
    <location>
        <begin position="777"/>
        <end position="791"/>
    </location>
</feature>
<dbReference type="GO" id="GO:0099041">
    <property type="term" value="P:vesicle tethering to Golgi"/>
    <property type="evidence" value="ECO:0007669"/>
    <property type="project" value="TreeGrafter"/>
</dbReference>
<dbReference type="InterPro" id="IPR000195">
    <property type="entry name" value="Rab-GAP-TBC_dom"/>
</dbReference>
<evidence type="ECO:0000256" key="4">
    <source>
        <dbReference type="ARBA" id="ARBA00023034"/>
    </source>
</evidence>
<keyword evidence="4" id="KW-0333">Golgi apparatus</keyword>
<feature type="region of interest" description="Disordered" evidence="5">
    <location>
        <begin position="738"/>
        <end position="762"/>
    </location>
</feature>